<evidence type="ECO:0000313" key="8">
    <source>
        <dbReference type="EMBL" id="HGN36656.1"/>
    </source>
</evidence>
<evidence type="ECO:0000256" key="3">
    <source>
        <dbReference type="ARBA" id="ARBA00022692"/>
    </source>
</evidence>
<dbReference type="InterPro" id="IPR036259">
    <property type="entry name" value="MFS_trans_sf"/>
</dbReference>
<feature type="transmembrane region" description="Helical" evidence="6">
    <location>
        <begin position="160"/>
        <end position="183"/>
    </location>
</feature>
<dbReference type="PANTHER" id="PTHR43124">
    <property type="entry name" value="PURINE EFFLUX PUMP PBUE"/>
    <property type="match status" value="1"/>
</dbReference>
<feature type="transmembrane region" description="Helical" evidence="6">
    <location>
        <begin position="71"/>
        <end position="90"/>
    </location>
</feature>
<feature type="transmembrane region" description="Helical" evidence="6">
    <location>
        <begin position="12"/>
        <end position="34"/>
    </location>
</feature>
<feature type="transmembrane region" description="Helical" evidence="6">
    <location>
        <begin position="102"/>
        <end position="122"/>
    </location>
</feature>
<dbReference type="PROSITE" id="PS50850">
    <property type="entry name" value="MFS"/>
    <property type="match status" value="1"/>
</dbReference>
<dbReference type="Pfam" id="PF07690">
    <property type="entry name" value="MFS_1"/>
    <property type="match status" value="1"/>
</dbReference>
<evidence type="ECO:0000256" key="6">
    <source>
        <dbReference type="SAM" id="Phobius"/>
    </source>
</evidence>
<reference evidence="8" key="1">
    <citation type="journal article" date="2020" name="mSystems">
        <title>Genome- and Community-Level Interaction Insights into Carbon Utilization and Element Cycling Functions of Hydrothermarchaeota in Hydrothermal Sediment.</title>
        <authorList>
            <person name="Zhou Z."/>
            <person name="Liu Y."/>
            <person name="Xu W."/>
            <person name="Pan J."/>
            <person name="Luo Z.H."/>
            <person name="Li M."/>
        </authorList>
    </citation>
    <scope>NUCLEOTIDE SEQUENCE [LARGE SCALE GENOMIC DNA]</scope>
    <source>
        <strain evidence="8">SpSt-618</strain>
    </source>
</reference>
<dbReference type="EMBL" id="DTAI01000109">
    <property type="protein sequence ID" value="HGN36656.1"/>
    <property type="molecule type" value="Genomic_DNA"/>
</dbReference>
<sequence>MKIEHIIPLTCLGFTTISSLQISMFGTALPLIVAELNIDYSLIGILMALWTFATFIAPLTIGRYVDKLNPLMVIVIVMLVSLFSSLLTAFSRNLIELNTARLLLSLSLPFVWPTCTKIVTVYTSSRSYGYSTAVFNFGSMAGMALSYIVMALVGGSSWRVAVIVAGLPVLIYIPIVTAIWNAVIRGGIEIKGSIFRQDQQVDVRYPNIIQKDIVKIAIQLFLAHFCAVYTWSLLINWLSTFLINELKFSYNYIAIYMFLIATISGILEVSAGTYSDRIGGLRGRLMILYVGLVSSSILLLSTVLTTSSSLIIMSLASLSILMWRISTPSFWSIISDAIPLNYIGKISRIYVSAVPLAGITSSIVNGYVVSATGSVKYGVIISSILLLLSPLLYTFAARIGYRYKNHLDGKVGIR</sequence>
<keyword evidence="3 6" id="KW-0812">Transmembrane</keyword>
<evidence type="ECO:0000256" key="1">
    <source>
        <dbReference type="ARBA" id="ARBA00004651"/>
    </source>
</evidence>
<gene>
    <name evidence="8" type="ORF">ENT87_03795</name>
</gene>
<evidence type="ECO:0000256" key="4">
    <source>
        <dbReference type="ARBA" id="ARBA00022989"/>
    </source>
</evidence>
<evidence type="ECO:0000256" key="2">
    <source>
        <dbReference type="ARBA" id="ARBA00022475"/>
    </source>
</evidence>
<keyword evidence="4 6" id="KW-1133">Transmembrane helix</keyword>
<feature type="transmembrane region" description="Helical" evidence="6">
    <location>
        <begin position="346"/>
        <end position="369"/>
    </location>
</feature>
<feature type="domain" description="Major facilitator superfamily (MFS) profile" evidence="7">
    <location>
        <begin position="7"/>
        <end position="401"/>
    </location>
</feature>
<comment type="caution">
    <text evidence="8">The sequence shown here is derived from an EMBL/GenBank/DDBJ whole genome shotgun (WGS) entry which is preliminary data.</text>
</comment>
<dbReference type="GO" id="GO:0005886">
    <property type="term" value="C:plasma membrane"/>
    <property type="evidence" value="ECO:0007669"/>
    <property type="project" value="UniProtKB-SubCell"/>
</dbReference>
<dbReference type="SUPFAM" id="SSF103473">
    <property type="entry name" value="MFS general substrate transporter"/>
    <property type="match status" value="1"/>
</dbReference>
<name>A0A7J3I782_9CREN</name>
<feature type="transmembrane region" description="Helical" evidence="6">
    <location>
        <begin position="310"/>
        <end position="334"/>
    </location>
</feature>
<dbReference type="InterPro" id="IPR011701">
    <property type="entry name" value="MFS"/>
</dbReference>
<dbReference type="GO" id="GO:0022857">
    <property type="term" value="F:transmembrane transporter activity"/>
    <property type="evidence" value="ECO:0007669"/>
    <property type="project" value="InterPro"/>
</dbReference>
<dbReference type="InterPro" id="IPR050189">
    <property type="entry name" value="MFS_Efflux_Transporters"/>
</dbReference>
<feature type="transmembrane region" description="Helical" evidence="6">
    <location>
        <begin position="286"/>
        <end position="304"/>
    </location>
</feature>
<protein>
    <submittedName>
        <fullName evidence="8">MFS transporter</fullName>
    </submittedName>
</protein>
<dbReference type="AlphaFoldDB" id="A0A7J3I782"/>
<evidence type="ECO:0000259" key="7">
    <source>
        <dbReference type="PROSITE" id="PS50850"/>
    </source>
</evidence>
<dbReference type="InterPro" id="IPR020846">
    <property type="entry name" value="MFS_dom"/>
</dbReference>
<feature type="transmembrane region" description="Helical" evidence="6">
    <location>
        <begin position="134"/>
        <end position="154"/>
    </location>
</feature>
<dbReference type="Gene3D" id="1.20.1250.20">
    <property type="entry name" value="MFS general substrate transporter like domains"/>
    <property type="match status" value="2"/>
</dbReference>
<evidence type="ECO:0000256" key="5">
    <source>
        <dbReference type="ARBA" id="ARBA00023136"/>
    </source>
</evidence>
<keyword evidence="5 6" id="KW-0472">Membrane</keyword>
<feature type="transmembrane region" description="Helical" evidence="6">
    <location>
        <begin position="216"/>
        <end position="238"/>
    </location>
</feature>
<keyword evidence="2" id="KW-1003">Cell membrane</keyword>
<feature type="transmembrane region" description="Helical" evidence="6">
    <location>
        <begin position="375"/>
        <end position="396"/>
    </location>
</feature>
<organism evidence="8">
    <name type="scientific">Ignisphaera aggregans</name>
    <dbReference type="NCBI Taxonomy" id="334771"/>
    <lineage>
        <taxon>Archaea</taxon>
        <taxon>Thermoproteota</taxon>
        <taxon>Thermoprotei</taxon>
        <taxon>Desulfurococcales</taxon>
        <taxon>Desulfurococcaceae</taxon>
        <taxon>Ignisphaera</taxon>
    </lineage>
</organism>
<proteinExistence type="predicted"/>
<feature type="transmembrane region" description="Helical" evidence="6">
    <location>
        <begin position="250"/>
        <end position="274"/>
    </location>
</feature>
<dbReference type="PANTHER" id="PTHR43124:SF3">
    <property type="entry name" value="CHLORAMPHENICOL EFFLUX PUMP RV0191"/>
    <property type="match status" value="1"/>
</dbReference>
<accession>A0A7J3I782</accession>
<feature type="transmembrane region" description="Helical" evidence="6">
    <location>
        <begin position="40"/>
        <end position="59"/>
    </location>
</feature>
<comment type="subcellular location">
    <subcellularLocation>
        <location evidence="1">Cell membrane</location>
        <topology evidence="1">Multi-pass membrane protein</topology>
    </subcellularLocation>
</comment>